<dbReference type="InterPro" id="IPR036465">
    <property type="entry name" value="vWFA_dom_sf"/>
</dbReference>
<proteinExistence type="predicted"/>
<organism evidence="1 2">
    <name type="scientific">Ridgeia piscesae</name>
    <name type="common">Tubeworm</name>
    <dbReference type="NCBI Taxonomy" id="27915"/>
    <lineage>
        <taxon>Eukaryota</taxon>
        <taxon>Metazoa</taxon>
        <taxon>Spiralia</taxon>
        <taxon>Lophotrochozoa</taxon>
        <taxon>Annelida</taxon>
        <taxon>Polychaeta</taxon>
        <taxon>Sedentaria</taxon>
        <taxon>Canalipalpata</taxon>
        <taxon>Sabellida</taxon>
        <taxon>Siboglinidae</taxon>
        <taxon>Ridgeia</taxon>
    </lineage>
</organism>
<keyword evidence="2" id="KW-1185">Reference proteome</keyword>
<protein>
    <submittedName>
        <fullName evidence="1">Uncharacterized protein</fullName>
    </submittedName>
</protein>
<evidence type="ECO:0000313" key="2">
    <source>
        <dbReference type="Proteomes" id="UP001209878"/>
    </source>
</evidence>
<dbReference type="AlphaFoldDB" id="A0AAD9KPF7"/>
<sequence>MNHPNPDRENLLSTYWRRFLAAVGIPDLVEVRKMSSDPDEVFVFNVTDFDALQKITDYIVENTCTATTMRRCGPCTGPPCSDDCGYTGTRKRSKLCWSVALTTAEVIEGTQATVNCPDEPDFMNCHLYYICEPLGDGTYRVHMSDCGQLFWDQELHTCVREIPEEADCLYDDPLPDLFIPPTTPEPGKCLSTPCLV</sequence>
<evidence type="ECO:0000313" key="1">
    <source>
        <dbReference type="EMBL" id="KAK2174914.1"/>
    </source>
</evidence>
<reference evidence="1" key="1">
    <citation type="journal article" date="2023" name="Mol. Biol. Evol.">
        <title>Third-Generation Sequencing Reveals the Adaptive Role of the Epigenome in Three Deep-Sea Polychaetes.</title>
        <authorList>
            <person name="Perez M."/>
            <person name="Aroh O."/>
            <person name="Sun Y."/>
            <person name="Lan Y."/>
            <person name="Juniper S.K."/>
            <person name="Young C.R."/>
            <person name="Angers B."/>
            <person name="Qian P.Y."/>
        </authorList>
    </citation>
    <scope>NUCLEOTIDE SEQUENCE</scope>
    <source>
        <strain evidence="1">R07B-5</strain>
    </source>
</reference>
<dbReference type="EMBL" id="JAODUO010000766">
    <property type="protein sequence ID" value="KAK2174914.1"/>
    <property type="molecule type" value="Genomic_DNA"/>
</dbReference>
<dbReference type="SUPFAM" id="SSF53300">
    <property type="entry name" value="vWA-like"/>
    <property type="match status" value="1"/>
</dbReference>
<gene>
    <name evidence="1" type="ORF">NP493_767g00018</name>
</gene>
<name>A0AAD9KPF7_RIDPI</name>
<comment type="caution">
    <text evidence="1">The sequence shown here is derived from an EMBL/GenBank/DDBJ whole genome shotgun (WGS) entry which is preliminary data.</text>
</comment>
<dbReference type="Gene3D" id="3.40.50.410">
    <property type="entry name" value="von Willebrand factor, type A domain"/>
    <property type="match status" value="1"/>
</dbReference>
<dbReference type="Proteomes" id="UP001209878">
    <property type="component" value="Unassembled WGS sequence"/>
</dbReference>
<accession>A0AAD9KPF7</accession>